<dbReference type="EMBL" id="OZ035841">
    <property type="protein sequence ID" value="CAL1590122.1"/>
    <property type="molecule type" value="Genomic_DNA"/>
</dbReference>
<sequence>MDIFGRIAPLYLAPVNIERVIEKLRRTRRSGLCQVKPGTGPASAPARDVSIREEHYKSPQTVTCDGIKSVLLWPSCFPDSPTRPRPRHRPSGPAPRTTINLPESVGVSAAPFLGPRTEGALQDVAFWLRIRGRRAYLWSGADARLTGALRGE</sequence>
<protein>
    <submittedName>
        <fullName evidence="2">Uncharacterized protein</fullName>
    </submittedName>
</protein>
<proteinExistence type="predicted"/>
<dbReference type="AlphaFoldDB" id="A0AAV2KPN9"/>
<accession>A0AAV2KPN9</accession>
<name>A0AAV2KPN9_KNICA</name>
<evidence type="ECO:0000313" key="3">
    <source>
        <dbReference type="Proteomes" id="UP001497482"/>
    </source>
</evidence>
<feature type="region of interest" description="Disordered" evidence="1">
    <location>
        <begin position="78"/>
        <end position="98"/>
    </location>
</feature>
<organism evidence="2 3">
    <name type="scientific">Knipowitschia caucasica</name>
    <name type="common">Caucasian dwarf goby</name>
    <name type="synonym">Pomatoschistus caucasicus</name>
    <dbReference type="NCBI Taxonomy" id="637954"/>
    <lineage>
        <taxon>Eukaryota</taxon>
        <taxon>Metazoa</taxon>
        <taxon>Chordata</taxon>
        <taxon>Craniata</taxon>
        <taxon>Vertebrata</taxon>
        <taxon>Euteleostomi</taxon>
        <taxon>Actinopterygii</taxon>
        <taxon>Neopterygii</taxon>
        <taxon>Teleostei</taxon>
        <taxon>Neoteleostei</taxon>
        <taxon>Acanthomorphata</taxon>
        <taxon>Gobiaria</taxon>
        <taxon>Gobiiformes</taxon>
        <taxon>Gobioidei</taxon>
        <taxon>Gobiidae</taxon>
        <taxon>Gobiinae</taxon>
        <taxon>Knipowitschia</taxon>
    </lineage>
</organism>
<reference evidence="2 3" key="1">
    <citation type="submission" date="2024-04" db="EMBL/GenBank/DDBJ databases">
        <authorList>
            <person name="Waldvogel A.-M."/>
            <person name="Schoenle A."/>
        </authorList>
    </citation>
    <scope>NUCLEOTIDE SEQUENCE [LARGE SCALE GENOMIC DNA]</scope>
</reference>
<gene>
    <name evidence="2" type="ORF">KC01_LOCUS19680</name>
</gene>
<evidence type="ECO:0000313" key="2">
    <source>
        <dbReference type="EMBL" id="CAL1590122.1"/>
    </source>
</evidence>
<evidence type="ECO:0000256" key="1">
    <source>
        <dbReference type="SAM" id="MobiDB-lite"/>
    </source>
</evidence>
<keyword evidence="3" id="KW-1185">Reference proteome</keyword>
<dbReference type="Proteomes" id="UP001497482">
    <property type="component" value="Chromosome 19"/>
</dbReference>